<keyword evidence="4" id="KW-1185">Reference proteome</keyword>
<dbReference type="InterPro" id="IPR052376">
    <property type="entry name" value="Oxidative_Scav/Glycosyltrans"/>
</dbReference>
<dbReference type="InterPro" id="IPR003743">
    <property type="entry name" value="Zf-RING_7"/>
</dbReference>
<sequence>MAQIAEKSIEQKLEALLKLQKIDSELDSIKRLRGDLPNEVQDLEDEIAGYQTRIQRFEEQIKEWEQVINEMKNRKKEAEKLIDKYKGQQMNVKNNREYEALAKEIESEELEIILCDKKTKEAKEKIDAKKAEIENVKKTLTERKKFLEEKQKELTQLIEESEEDEKNLLIQREKQKNQIDERLLVSYEKIRKNSSNGLAVVLVRRDACGGCYSMVPPQRQVDIRERKKIIVCEHCGRILAGVEEIQQVAEEKTTRKKGLKKISEEA</sequence>
<dbReference type="Pfam" id="PF02591">
    <property type="entry name" value="Zn_ribbon_9"/>
    <property type="match status" value="1"/>
</dbReference>
<gene>
    <name evidence="3" type="ORF">Rain11_1260</name>
</gene>
<organism evidence="3 4">
    <name type="scientific">Raineya orbicola</name>
    <dbReference type="NCBI Taxonomy" id="2016530"/>
    <lineage>
        <taxon>Bacteria</taxon>
        <taxon>Pseudomonadati</taxon>
        <taxon>Bacteroidota</taxon>
        <taxon>Cytophagia</taxon>
        <taxon>Cytophagales</taxon>
        <taxon>Raineyaceae</taxon>
        <taxon>Raineya</taxon>
    </lineage>
</organism>
<feature type="domain" description="C4-type zinc ribbon" evidence="2">
    <location>
        <begin position="207"/>
        <end position="239"/>
    </location>
</feature>
<dbReference type="PANTHER" id="PTHR39082">
    <property type="entry name" value="PHOSPHOLIPASE C-BETA-2-RELATED"/>
    <property type="match status" value="1"/>
</dbReference>
<dbReference type="Proteomes" id="UP000233387">
    <property type="component" value="Unassembled WGS sequence"/>
</dbReference>
<evidence type="ECO:0000256" key="1">
    <source>
        <dbReference type="SAM" id="Coils"/>
    </source>
</evidence>
<keyword evidence="1" id="KW-0175">Coiled coil</keyword>
<dbReference type="AlphaFoldDB" id="A0A2N3IHB5"/>
<dbReference type="PANTHER" id="PTHR39082:SF1">
    <property type="entry name" value="SCAVENGER RECEPTOR CLASS A MEMBER 3"/>
    <property type="match status" value="1"/>
</dbReference>
<dbReference type="Gene3D" id="1.10.287.1490">
    <property type="match status" value="1"/>
</dbReference>
<evidence type="ECO:0000313" key="3">
    <source>
        <dbReference type="EMBL" id="PKQ69697.1"/>
    </source>
</evidence>
<dbReference type="OrthoDB" id="9795058at2"/>
<evidence type="ECO:0000313" key="4">
    <source>
        <dbReference type="Proteomes" id="UP000233387"/>
    </source>
</evidence>
<dbReference type="RefSeq" id="WP_101358528.1">
    <property type="nucleotide sequence ID" value="NZ_NKXO01000017.1"/>
</dbReference>
<reference evidence="3 4" key="1">
    <citation type="submission" date="2017-06" db="EMBL/GenBank/DDBJ databases">
        <title>Raineya orbicola gen. nov., sp. nov. a slightly thermophilic bacterium of the phylum Bacteroidetes and the description of Raineyaceae fam. nov.</title>
        <authorList>
            <person name="Albuquerque L."/>
            <person name="Polonia A.R.M."/>
            <person name="Barroso C."/>
            <person name="Froufe H.J.C."/>
            <person name="Lage O."/>
            <person name="Lobo-Da-Cunha A."/>
            <person name="Egas C."/>
            <person name="Da Costa M.S."/>
        </authorList>
    </citation>
    <scope>NUCLEOTIDE SEQUENCE [LARGE SCALE GENOMIC DNA]</scope>
    <source>
        <strain evidence="3 4">SPSPC-11</strain>
    </source>
</reference>
<name>A0A2N3IHB5_9BACT</name>
<dbReference type="EMBL" id="NKXO01000017">
    <property type="protein sequence ID" value="PKQ69697.1"/>
    <property type="molecule type" value="Genomic_DNA"/>
</dbReference>
<accession>A0A2N3IHB5</accession>
<proteinExistence type="predicted"/>
<evidence type="ECO:0000259" key="2">
    <source>
        <dbReference type="Pfam" id="PF02591"/>
    </source>
</evidence>
<protein>
    <submittedName>
        <fullName evidence="3">Zn-ribbon protein</fullName>
    </submittedName>
</protein>
<comment type="caution">
    <text evidence="3">The sequence shown here is derived from an EMBL/GenBank/DDBJ whole genome shotgun (WGS) entry which is preliminary data.</text>
</comment>
<feature type="coiled-coil region" evidence="1">
    <location>
        <begin position="40"/>
        <end position="178"/>
    </location>
</feature>